<evidence type="ECO:0000259" key="2">
    <source>
        <dbReference type="Pfam" id="PF08522"/>
    </source>
</evidence>
<feature type="signal peptide" evidence="1">
    <location>
        <begin position="1"/>
        <end position="25"/>
    </location>
</feature>
<keyword evidence="4" id="KW-1185">Reference proteome</keyword>
<reference evidence="3 4" key="1">
    <citation type="submission" date="2018-09" db="EMBL/GenBank/DDBJ databases">
        <title>Genome sequencing of strain 6GH32-13.</title>
        <authorList>
            <person name="Weon H.-Y."/>
            <person name="Heo J."/>
            <person name="Kwon S.-W."/>
        </authorList>
    </citation>
    <scope>NUCLEOTIDE SEQUENCE [LARGE SCALE GENOMIC DNA]</scope>
    <source>
        <strain evidence="3 4">5GH32-13</strain>
    </source>
</reference>
<dbReference type="EMBL" id="CP032157">
    <property type="protein sequence ID" value="AXY77846.1"/>
    <property type="molecule type" value="Genomic_DNA"/>
</dbReference>
<evidence type="ECO:0000313" key="4">
    <source>
        <dbReference type="Proteomes" id="UP000263900"/>
    </source>
</evidence>
<dbReference type="Pfam" id="PF08522">
    <property type="entry name" value="BT_3987-like_N"/>
    <property type="match status" value="1"/>
</dbReference>
<dbReference type="InterPro" id="IPR013728">
    <property type="entry name" value="BT_3987-like_N"/>
</dbReference>
<proteinExistence type="predicted"/>
<name>A0A3B7MXT0_9BACT</name>
<organism evidence="3 4">
    <name type="scientific">Paraflavitalea soli</name>
    <dbReference type="NCBI Taxonomy" id="2315862"/>
    <lineage>
        <taxon>Bacteria</taxon>
        <taxon>Pseudomonadati</taxon>
        <taxon>Bacteroidota</taxon>
        <taxon>Chitinophagia</taxon>
        <taxon>Chitinophagales</taxon>
        <taxon>Chitinophagaceae</taxon>
        <taxon>Paraflavitalea</taxon>
    </lineage>
</organism>
<sequence>MYMKFNILKKMLLGVGISLLFTACIKDEVDDTTTQGSTFVKLLESPQNAIFFEPFTEIRTVELFSLRKDANSGAELNTPLTVKLTPNPTLIATYNAANSADYEKLPDSLYTLDPGNPFASGIYQMSMGAGEFSKEFTIKLNGSKWDLSKKYALGFTISDAGGKPITTGKKDVLVLISIKNKWDGIYVASGTMTDLVNPNLTGIYDDPGGYGVDVEYSLQTLSATQCVVVSETYQGVPCVPIWDLGAQNWSLYGSFGLIVTFDPATDKIASVTNYYGQMSGGNKRSAELDPSGVNAYDEATKTVKIIYWMKQFANLNPAPPNNIRSIINEEWKYVRAR</sequence>
<dbReference type="Proteomes" id="UP000263900">
    <property type="component" value="Chromosome"/>
</dbReference>
<keyword evidence="1" id="KW-0732">Signal</keyword>
<dbReference type="OrthoDB" id="740324at2"/>
<dbReference type="KEGG" id="pseg:D3H65_29355"/>
<accession>A0A3B7MXT0</accession>
<evidence type="ECO:0000313" key="3">
    <source>
        <dbReference type="EMBL" id="AXY77846.1"/>
    </source>
</evidence>
<dbReference type="Gene3D" id="2.60.40.1740">
    <property type="entry name" value="hypothetical protein (bacova_03559)"/>
    <property type="match status" value="1"/>
</dbReference>
<gene>
    <name evidence="3" type="ORF">D3H65_29355</name>
</gene>
<protein>
    <submittedName>
        <fullName evidence="3">DUF1735 domain-containing protein</fullName>
    </submittedName>
</protein>
<evidence type="ECO:0000256" key="1">
    <source>
        <dbReference type="SAM" id="SignalP"/>
    </source>
</evidence>
<feature type="domain" description="BT-3987-like N-terminal" evidence="2">
    <location>
        <begin position="70"/>
        <end position="162"/>
    </location>
</feature>
<feature type="chain" id="PRO_5017677562" evidence="1">
    <location>
        <begin position="26"/>
        <end position="337"/>
    </location>
</feature>
<dbReference type="AlphaFoldDB" id="A0A3B7MXT0"/>
<dbReference type="PROSITE" id="PS51257">
    <property type="entry name" value="PROKAR_LIPOPROTEIN"/>
    <property type="match status" value="1"/>
</dbReference>